<comment type="caution">
    <text evidence="2">The sequence shown here is derived from an EMBL/GenBank/DDBJ whole genome shotgun (WGS) entry which is preliminary data.</text>
</comment>
<reference evidence="2 3" key="1">
    <citation type="submission" date="2024-08" db="EMBL/GenBank/DDBJ databases">
        <authorList>
            <person name="Arias E."/>
        </authorList>
    </citation>
    <scope>NUCLEOTIDE SEQUENCE [LARGE SCALE GENOMIC DNA]</scope>
    <source>
        <strain evidence="2 3">FAM 25317</strain>
    </source>
</reference>
<dbReference type="RefSeq" id="WP_249566803.1">
    <property type="nucleotide sequence ID" value="NZ_JBGQPK010000031.1"/>
</dbReference>
<sequence>MSRFSDELSRLMDQHDLSDTDLANKVNVNRTTVTRWRSGARSPKLEKLPEIAAIFHEDPRIFIEPSVKAIHTTENRSDTLNSLFNKLSNLRQQRVLNFAKVQFNEQNNNVEQIREQKNSLPDTLAAHADDPKRIYSDKELADINNYLDTWIDHEENKKK</sequence>
<gene>
    <name evidence="2" type="ORF">ACEN34_08220</name>
</gene>
<proteinExistence type="predicted"/>
<dbReference type="InterPro" id="IPR010982">
    <property type="entry name" value="Lambda_DNA-bd_dom_sf"/>
</dbReference>
<dbReference type="CDD" id="cd00093">
    <property type="entry name" value="HTH_XRE"/>
    <property type="match status" value="1"/>
</dbReference>
<evidence type="ECO:0000313" key="3">
    <source>
        <dbReference type="Proteomes" id="UP001625389"/>
    </source>
</evidence>
<dbReference type="Pfam" id="PF01381">
    <property type="entry name" value="HTH_3"/>
    <property type="match status" value="1"/>
</dbReference>
<organism evidence="2 3">
    <name type="scientific">Loigolactobacillus zhaoyuanensis</name>
    <dbReference type="NCBI Taxonomy" id="2486017"/>
    <lineage>
        <taxon>Bacteria</taxon>
        <taxon>Bacillati</taxon>
        <taxon>Bacillota</taxon>
        <taxon>Bacilli</taxon>
        <taxon>Lactobacillales</taxon>
        <taxon>Lactobacillaceae</taxon>
        <taxon>Loigolactobacillus</taxon>
    </lineage>
</organism>
<evidence type="ECO:0000259" key="1">
    <source>
        <dbReference type="PROSITE" id="PS50943"/>
    </source>
</evidence>
<dbReference type="SMART" id="SM00530">
    <property type="entry name" value="HTH_XRE"/>
    <property type="match status" value="1"/>
</dbReference>
<dbReference type="PROSITE" id="PS50943">
    <property type="entry name" value="HTH_CROC1"/>
    <property type="match status" value="1"/>
</dbReference>
<protein>
    <submittedName>
        <fullName evidence="2">Helix-turn-helix domain-containing protein</fullName>
    </submittedName>
</protein>
<dbReference type="EMBL" id="JBGQPK010000031">
    <property type="protein sequence ID" value="MFL2029600.1"/>
    <property type="molecule type" value="Genomic_DNA"/>
</dbReference>
<keyword evidence="3" id="KW-1185">Reference proteome</keyword>
<feature type="domain" description="HTH cro/C1-type" evidence="1">
    <location>
        <begin position="8"/>
        <end position="62"/>
    </location>
</feature>
<name>A0ABW8UFN9_9LACO</name>
<dbReference type="Gene3D" id="1.10.260.40">
    <property type="entry name" value="lambda repressor-like DNA-binding domains"/>
    <property type="match status" value="1"/>
</dbReference>
<evidence type="ECO:0000313" key="2">
    <source>
        <dbReference type="EMBL" id="MFL2029600.1"/>
    </source>
</evidence>
<dbReference type="Proteomes" id="UP001625389">
    <property type="component" value="Unassembled WGS sequence"/>
</dbReference>
<dbReference type="SUPFAM" id="SSF47413">
    <property type="entry name" value="lambda repressor-like DNA-binding domains"/>
    <property type="match status" value="1"/>
</dbReference>
<accession>A0ABW8UFN9</accession>
<dbReference type="InterPro" id="IPR001387">
    <property type="entry name" value="Cro/C1-type_HTH"/>
</dbReference>